<feature type="non-terminal residue" evidence="2">
    <location>
        <position position="243"/>
    </location>
</feature>
<dbReference type="PANTHER" id="PTHR43813:SF1">
    <property type="entry name" value="ACYL-ACTIVATING ENZYME 16, CHLOROPLASTIC-RELATED"/>
    <property type="match status" value="1"/>
</dbReference>
<dbReference type="OrthoDB" id="1700726at2759"/>
<reference evidence="2 3" key="1">
    <citation type="journal article" date="2017" name="Mol. Biol. Evol.">
        <title>The 4-celled Tetrabaena socialis nuclear genome reveals the essential components for genetic control of cell number at the origin of multicellularity in the volvocine lineage.</title>
        <authorList>
            <person name="Featherston J."/>
            <person name="Arakaki Y."/>
            <person name="Hanschen E.R."/>
            <person name="Ferris P.J."/>
            <person name="Michod R.E."/>
            <person name="Olson B.J.S.C."/>
            <person name="Nozaki H."/>
            <person name="Durand P.M."/>
        </authorList>
    </citation>
    <scope>NUCLEOTIDE SEQUENCE [LARGE SCALE GENOMIC DNA]</scope>
    <source>
        <strain evidence="2 3">NIES-571</strain>
    </source>
</reference>
<dbReference type="Proteomes" id="UP000236333">
    <property type="component" value="Unassembled WGS sequence"/>
</dbReference>
<sequence>VYSNIRRLRDDLTAHPPDHLVVVPLVLDTLHARVLQRLRAGPPARAAVATALLAAGAAYVRAARVLRGEALTHAAWPPAAEVGGWAAVARWWAARVGAAVAAAAAAAVLAPLHALAGKLVYGKIREALGVRRTVISGGGSLAAHLDDFYEAIGLTVLNGWGLTETSPVLACRRTEPGQNIRGSVGVPTPGTQLRVVHPDSLQPLAEGRQGLVLARGPGVMGGYYRDEAATARAFRAGDGWFDT</sequence>
<keyword evidence="2" id="KW-0436">Ligase</keyword>
<protein>
    <submittedName>
        <fullName evidence="2">Long-chain-fatty-acid--[acyl-carrier-protein] ligase AEE15, chloroplastic</fullName>
    </submittedName>
</protein>
<dbReference type="InterPro" id="IPR052987">
    <property type="entry name" value="Chloroplast_AMP-bd_Enzymes"/>
</dbReference>
<evidence type="ECO:0000313" key="2">
    <source>
        <dbReference type="EMBL" id="PNG99433.1"/>
    </source>
</evidence>
<dbReference type="InterPro" id="IPR042099">
    <property type="entry name" value="ANL_N_sf"/>
</dbReference>
<dbReference type="InterPro" id="IPR000873">
    <property type="entry name" value="AMP-dep_synth/lig_dom"/>
</dbReference>
<dbReference type="SUPFAM" id="SSF56801">
    <property type="entry name" value="Acetyl-CoA synthetase-like"/>
    <property type="match status" value="1"/>
</dbReference>
<evidence type="ECO:0000313" key="3">
    <source>
        <dbReference type="Proteomes" id="UP000236333"/>
    </source>
</evidence>
<keyword evidence="3" id="KW-1185">Reference proteome</keyword>
<dbReference type="EMBL" id="PGGS01002913">
    <property type="protein sequence ID" value="PNG99433.1"/>
    <property type="molecule type" value="Genomic_DNA"/>
</dbReference>
<evidence type="ECO:0000259" key="1">
    <source>
        <dbReference type="Pfam" id="PF00501"/>
    </source>
</evidence>
<dbReference type="PANTHER" id="PTHR43813">
    <property type="entry name" value="ACYL-ACTIVATING ENZYME 16, CHLOROPLASTIC-RELATED"/>
    <property type="match status" value="1"/>
</dbReference>
<dbReference type="GO" id="GO:0030497">
    <property type="term" value="P:fatty acid elongation"/>
    <property type="evidence" value="ECO:0007669"/>
    <property type="project" value="TreeGrafter"/>
</dbReference>
<comment type="caution">
    <text evidence="2">The sequence shown here is derived from an EMBL/GenBank/DDBJ whole genome shotgun (WGS) entry which is preliminary data.</text>
</comment>
<dbReference type="Pfam" id="PF00501">
    <property type="entry name" value="AMP-binding"/>
    <property type="match status" value="1"/>
</dbReference>
<feature type="non-terminal residue" evidence="2">
    <location>
        <position position="1"/>
    </location>
</feature>
<proteinExistence type="predicted"/>
<name>A0A2J7ZGN3_9CHLO</name>
<accession>A0A2J7ZGN3</accession>
<dbReference type="GO" id="GO:0009507">
    <property type="term" value="C:chloroplast"/>
    <property type="evidence" value="ECO:0007669"/>
    <property type="project" value="TreeGrafter"/>
</dbReference>
<dbReference type="Gene3D" id="3.40.50.12780">
    <property type="entry name" value="N-terminal domain of ligase-like"/>
    <property type="match status" value="1"/>
</dbReference>
<gene>
    <name evidence="2" type="ORF">TSOC_014787</name>
</gene>
<organism evidence="2 3">
    <name type="scientific">Tetrabaena socialis</name>
    <dbReference type="NCBI Taxonomy" id="47790"/>
    <lineage>
        <taxon>Eukaryota</taxon>
        <taxon>Viridiplantae</taxon>
        <taxon>Chlorophyta</taxon>
        <taxon>core chlorophytes</taxon>
        <taxon>Chlorophyceae</taxon>
        <taxon>CS clade</taxon>
        <taxon>Chlamydomonadales</taxon>
        <taxon>Tetrabaenaceae</taxon>
        <taxon>Tetrabaena</taxon>
    </lineage>
</organism>
<dbReference type="AlphaFoldDB" id="A0A2J7ZGN3"/>
<dbReference type="GO" id="GO:0008922">
    <property type="term" value="F:long-chain fatty acid [acyl-carrier-protein] ligase activity"/>
    <property type="evidence" value="ECO:0007669"/>
    <property type="project" value="TreeGrafter"/>
</dbReference>
<feature type="domain" description="AMP-dependent synthetase/ligase" evidence="1">
    <location>
        <begin position="7"/>
        <end position="224"/>
    </location>
</feature>